<feature type="transmembrane region" description="Helical" evidence="2">
    <location>
        <begin position="71"/>
        <end position="88"/>
    </location>
</feature>
<gene>
    <name evidence="3" type="ORF">AOQ72_26715</name>
</gene>
<proteinExistence type="predicted"/>
<dbReference type="EMBL" id="LJYF01000030">
    <property type="protein sequence ID" value="KRP93224.1"/>
    <property type="molecule type" value="Genomic_DNA"/>
</dbReference>
<keyword evidence="1" id="KW-0175">Coiled coil</keyword>
<sequence length="91" mass="10077">MFDSDRMSEELRTLKVDVTHLLSTAGEEMFEISKARTDALADQIRAALAELGETVEQERETLQGLVAERPITSLASAFALGVVVGFMLRRH</sequence>
<comment type="caution">
    <text evidence="3">The sequence shown here is derived from an EMBL/GenBank/DDBJ whole genome shotgun (WGS) entry which is preliminary data.</text>
</comment>
<evidence type="ECO:0000313" key="4">
    <source>
        <dbReference type="Proteomes" id="UP000051380"/>
    </source>
</evidence>
<evidence type="ECO:0000256" key="1">
    <source>
        <dbReference type="SAM" id="Coils"/>
    </source>
</evidence>
<keyword evidence="2" id="KW-0472">Membrane</keyword>
<feature type="coiled-coil region" evidence="1">
    <location>
        <begin position="41"/>
        <end position="68"/>
    </location>
</feature>
<keyword evidence="2" id="KW-1133">Transmembrane helix</keyword>
<dbReference type="STRING" id="108015.GA0061099_101028"/>
<protein>
    <recommendedName>
        <fullName evidence="5">DUF883 domain-containing protein</fullName>
    </recommendedName>
</protein>
<evidence type="ECO:0000313" key="3">
    <source>
        <dbReference type="EMBL" id="KRP93224.1"/>
    </source>
</evidence>
<accession>A0A0R3C693</accession>
<dbReference type="OrthoDB" id="8244697at2"/>
<dbReference type="Proteomes" id="UP000051380">
    <property type="component" value="Unassembled WGS sequence"/>
</dbReference>
<organism evidence="3 4">
    <name type="scientific">Bradyrhizobium yuanmingense</name>
    <dbReference type="NCBI Taxonomy" id="108015"/>
    <lineage>
        <taxon>Bacteria</taxon>
        <taxon>Pseudomonadati</taxon>
        <taxon>Pseudomonadota</taxon>
        <taxon>Alphaproteobacteria</taxon>
        <taxon>Hyphomicrobiales</taxon>
        <taxon>Nitrobacteraceae</taxon>
        <taxon>Bradyrhizobium</taxon>
    </lineage>
</organism>
<evidence type="ECO:0000256" key="2">
    <source>
        <dbReference type="SAM" id="Phobius"/>
    </source>
</evidence>
<reference evidence="3 4" key="1">
    <citation type="submission" date="2015-09" db="EMBL/GenBank/DDBJ databases">
        <title>Draft Genome Sequence of the Strain BR 3267 (Bradyrhizobium yuanmingense) recommended as inoculant for cowpea in Brazil.</title>
        <authorList>
            <person name="Simoes-Araujo J.L."/>
            <person name="Zilli J.E."/>
        </authorList>
    </citation>
    <scope>NUCLEOTIDE SEQUENCE [LARGE SCALE GENOMIC DNA]</scope>
    <source>
        <strain evidence="3 4">BR3267</strain>
    </source>
</reference>
<evidence type="ECO:0008006" key="5">
    <source>
        <dbReference type="Google" id="ProtNLM"/>
    </source>
</evidence>
<dbReference type="AlphaFoldDB" id="A0A0R3C693"/>
<dbReference type="RefSeq" id="WP_057028679.1">
    <property type="nucleotide sequence ID" value="NZ_LJYF01000030.1"/>
</dbReference>
<name>A0A0R3C693_9BRAD</name>
<keyword evidence="2" id="KW-0812">Transmembrane</keyword>